<dbReference type="Gene3D" id="1.10.4030.10">
    <property type="entry name" value="Porin chaperone SurA, peptide-binding domain"/>
    <property type="match status" value="1"/>
</dbReference>
<dbReference type="EMBL" id="JAGJCB010000023">
    <property type="protein sequence ID" value="MBP0905481.1"/>
    <property type="molecule type" value="Genomic_DNA"/>
</dbReference>
<evidence type="ECO:0000256" key="8">
    <source>
        <dbReference type="ARBA" id="ARBA00038408"/>
    </source>
</evidence>
<accession>A0ABS4BY16</accession>
<evidence type="ECO:0000256" key="4">
    <source>
        <dbReference type="ARBA" id="ARBA00022692"/>
    </source>
</evidence>
<evidence type="ECO:0000313" key="13">
    <source>
        <dbReference type="EMBL" id="MBP0905481.1"/>
    </source>
</evidence>
<keyword evidence="6" id="KW-0472">Membrane</keyword>
<keyword evidence="7" id="KW-0143">Chaperone</keyword>
<organism evidence="13 14">
    <name type="scientific">Mariniflexile gromovii</name>
    <dbReference type="NCBI Taxonomy" id="362523"/>
    <lineage>
        <taxon>Bacteria</taxon>
        <taxon>Pseudomonadati</taxon>
        <taxon>Bacteroidota</taxon>
        <taxon>Flavobacteriia</taxon>
        <taxon>Flavobacteriales</taxon>
        <taxon>Flavobacteriaceae</taxon>
        <taxon>Mariniflexile</taxon>
    </lineage>
</organism>
<dbReference type="SUPFAM" id="SSF109998">
    <property type="entry name" value="Triger factor/SurA peptide-binding domain-like"/>
    <property type="match status" value="1"/>
</dbReference>
<dbReference type="Gene3D" id="3.10.50.40">
    <property type="match status" value="1"/>
</dbReference>
<dbReference type="PANTHER" id="PTHR47529:SF1">
    <property type="entry name" value="PERIPLASMIC CHAPERONE PPID"/>
    <property type="match status" value="1"/>
</dbReference>
<evidence type="ECO:0000256" key="10">
    <source>
        <dbReference type="ARBA" id="ARBA00042775"/>
    </source>
</evidence>
<dbReference type="InterPro" id="IPR000297">
    <property type="entry name" value="PPIase_PpiC"/>
</dbReference>
<evidence type="ECO:0000259" key="12">
    <source>
        <dbReference type="PROSITE" id="PS50198"/>
    </source>
</evidence>
<dbReference type="Pfam" id="PF13623">
    <property type="entry name" value="SurA_N_2"/>
    <property type="match status" value="1"/>
</dbReference>
<feature type="domain" description="PpiC" evidence="12">
    <location>
        <begin position="347"/>
        <end position="454"/>
    </location>
</feature>
<dbReference type="InterPro" id="IPR027304">
    <property type="entry name" value="Trigger_fact/SurA_dom_sf"/>
</dbReference>
<comment type="caution">
    <text evidence="13">The sequence shown here is derived from an EMBL/GenBank/DDBJ whole genome shotgun (WGS) entry which is preliminary data.</text>
</comment>
<dbReference type="SUPFAM" id="SSF54534">
    <property type="entry name" value="FKBP-like"/>
    <property type="match status" value="1"/>
</dbReference>
<keyword evidence="3" id="KW-0997">Cell inner membrane</keyword>
<dbReference type="InterPro" id="IPR046357">
    <property type="entry name" value="PPIase_dom_sf"/>
</dbReference>
<evidence type="ECO:0000256" key="9">
    <source>
        <dbReference type="ARBA" id="ARBA00040743"/>
    </source>
</evidence>
<keyword evidence="14" id="KW-1185">Reference proteome</keyword>
<sequence length="709" mass="78885">MAVLNKIRQRSLFLIIVIALALFSFVLADLFKSGSSFSASSQDIVATVNGKDITREDFMQKVEAAQRQAGPNATGSQVINQVFEQEVRQAIMENQYEKLGISIEKDQMRDLLKTTLSTSPEFLNEAGLFDENKLNEYIANLKETSAEGYQGWVNYENSIASNALQQNYFNMVRAGLTATLKEGELEHKLEGNKVDIQFVQIPYSSIEDDKVKISTSDISDYIKKHKKQFEVKESRDIKFVQFNEVASAEDEKAIKESLKGLLKDKVEYNDVSKSEETVIGFLNTTNSESFVNNNSDIKFDKRFVFKSDLTPGVADSIFKLNVGQVYGPYTDNGYYKLSKVVAVKQIPDSAKVRHILIPFIGSQSASAEVTRSEAQAKSFSDSLLTVLKADKSKFSEFVTEYSSDQGSVNNEGRYDWHPYNSMVPEFNDFEFEGKVGDLGVVKTIFGFHIIEIEGQKDKKTAMQIATVARKIEPSETSIDKIFRDASNFEIAVGKKDFEAVAKEKNLAVMPVNNLKVLDENIPGVGSQRPIVRWAFEDNTEVGDIKRFNVTNGYVIAQLVAKHEEGLMSVEDAKATVMPIVRNEKKAELIRKRVSATSLEALAKAENTTVRTAVGINMKNPMLTGAGREPLVVGSAFGLKEGKTSKLIDGANGVYMIKVTKVTPATKLDSYQAAANRVEQQKLNVVSSRLYNALKEAADIEDNRAKNQIQ</sequence>
<dbReference type="PROSITE" id="PS50198">
    <property type="entry name" value="PPIC_PPIASE_2"/>
    <property type="match status" value="1"/>
</dbReference>
<dbReference type="InterPro" id="IPR052029">
    <property type="entry name" value="PpiD_chaperone"/>
</dbReference>
<evidence type="ECO:0000256" key="3">
    <source>
        <dbReference type="ARBA" id="ARBA00022519"/>
    </source>
</evidence>
<evidence type="ECO:0000256" key="5">
    <source>
        <dbReference type="ARBA" id="ARBA00022989"/>
    </source>
</evidence>
<keyword evidence="5" id="KW-1133">Transmembrane helix</keyword>
<dbReference type="PANTHER" id="PTHR47529">
    <property type="entry name" value="PEPTIDYL-PROLYL CIS-TRANS ISOMERASE D"/>
    <property type="match status" value="1"/>
</dbReference>
<comment type="subcellular location">
    <subcellularLocation>
        <location evidence="1">Cell inner membrane</location>
        <topology evidence="1">Single-pass type II membrane protein</topology>
        <orientation evidence="1">Periplasmic side</orientation>
    </subcellularLocation>
</comment>
<keyword evidence="11" id="KW-0413">Isomerase</keyword>
<dbReference type="RefSeq" id="WP_209656527.1">
    <property type="nucleotide sequence ID" value="NZ_JAGJCB010000023.1"/>
</dbReference>
<protein>
    <recommendedName>
        <fullName evidence="9">Periplasmic chaperone PpiD</fullName>
    </recommendedName>
    <alternativeName>
        <fullName evidence="10">Periplasmic folding chaperone</fullName>
    </alternativeName>
</protein>
<evidence type="ECO:0000256" key="7">
    <source>
        <dbReference type="ARBA" id="ARBA00023186"/>
    </source>
</evidence>
<evidence type="ECO:0000256" key="1">
    <source>
        <dbReference type="ARBA" id="ARBA00004382"/>
    </source>
</evidence>
<evidence type="ECO:0000256" key="11">
    <source>
        <dbReference type="PROSITE-ProRule" id="PRU00278"/>
    </source>
</evidence>
<keyword evidence="2" id="KW-1003">Cell membrane</keyword>
<name>A0ABS4BY16_9FLAO</name>
<keyword evidence="4" id="KW-0812">Transmembrane</keyword>
<comment type="similarity">
    <text evidence="8">Belongs to the PpiD chaperone family.</text>
</comment>
<evidence type="ECO:0000256" key="2">
    <source>
        <dbReference type="ARBA" id="ARBA00022475"/>
    </source>
</evidence>
<evidence type="ECO:0000313" key="14">
    <source>
        <dbReference type="Proteomes" id="UP000670776"/>
    </source>
</evidence>
<dbReference type="Proteomes" id="UP000670776">
    <property type="component" value="Unassembled WGS sequence"/>
</dbReference>
<gene>
    <name evidence="13" type="ORF">J8H85_16740</name>
</gene>
<dbReference type="Pfam" id="PF13616">
    <property type="entry name" value="Rotamase_3"/>
    <property type="match status" value="1"/>
</dbReference>
<evidence type="ECO:0000256" key="6">
    <source>
        <dbReference type="ARBA" id="ARBA00023136"/>
    </source>
</evidence>
<dbReference type="Pfam" id="PF13145">
    <property type="entry name" value="Rotamase_2"/>
    <property type="match status" value="1"/>
</dbReference>
<reference evidence="13 14" key="1">
    <citation type="submission" date="2021-04" db="EMBL/GenBank/DDBJ databases">
        <title>Mariniflexile gromovii gen. nov., sp. nov., a gliding bacterium isolated from the sea urchin Strongylocentrotus intermedius.</title>
        <authorList>
            <person name="Ko S."/>
            <person name="Le V."/>
            <person name="Ahn C.-Y."/>
            <person name="Oh H.-M."/>
        </authorList>
    </citation>
    <scope>NUCLEOTIDE SEQUENCE [LARGE SCALE GENOMIC DNA]</scope>
    <source>
        <strain evidence="13 14">KCTC 12570</strain>
    </source>
</reference>
<keyword evidence="11" id="KW-0697">Rotamase</keyword>
<proteinExistence type="inferred from homology"/>